<protein>
    <submittedName>
        <fullName evidence="2">Uncharacterized protein</fullName>
    </submittedName>
</protein>
<accession>A0A371FHQ5</accession>
<dbReference type="OrthoDB" id="1740536at2759"/>
<dbReference type="EMBL" id="QJKJ01009050">
    <property type="protein sequence ID" value="RDX77844.1"/>
    <property type="molecule type" value="Genomic_DNA"/>
</dbReference>
<sequence length="205" mass="23817">MTEEAKRPHANMPITRNQERSEEQVRMMEEAKKRQEKAERHHEEELKRATEREASLREQLEYVEEGGDEMKGLQAGPFSNFVALSQPASTIEIRARAEKHVEVEEDNEDRLQAQRVISTVRKKNAHGFQANHQYIPGGVSRCKTRVEKFTPIKTSRAHILKEVCHLQLLDIPPPTQHQLGPSKDEWCEFHKTHDHSTKECRLLKS</sequence>
<name>A0A371FHQ5_MUCPR</name>
<proteinExistence type="predicted"/>
<dbReference type="Proteomes" id="UP000257109">
    <property type="component" value="Unassembled WGS sequence"/>
</dbReference>
<evidence type="ECO:0000313" key="2">
    <source>
        <dbReference type="EMBL" id="RDX77844.1"/>
    </source>
</evidence>
<comment type="caution">
    <text evidence="2">The sequence shown here is derived from an EMBL/GenBank/DDBJ whole genome shotgun (WGS) entry which is preliminary data.</text>
</comment>
<feature type="compositionally biased region" description="Basic and acidic residues" evidence="1">
    <location>
        <begin position="17"/>
        <end position="53"/>
    </location>
</feature>
<gene>
    <name evidence="2" type="ORF">CR513_41963</name>
</gene>
<evidence type="ECO:0000256" key="1">
    <source>
        <dbReference type="SAM" id="MobiDB-lite"/>
    </source>
</evidence>
<keyword evidence="3" id="KW-1185">Reference proteome</keyword>
<feature type="region of interest" description="Disordered" evidence="1">
    <location>
        <begin position="1"/>
        <end position="53"/>
    </location>
</feature>
<feature type="non-terminal residue" evidence="2">
    <location>
        <position position="1"/>
    </location>
</feature>
<dbReference type="AlphaFoldDB" id="A0A371FHQ5"/>
<evidence type="ECO:0000313" key="3">
    <source>
        <dbReference type="Proteomes" id="UP000257109"/>
    </source>
</evidence>
<reference evidence="2" key="1">
    <citation type="submission" date="2018-05" db="EMBL/GenBank/DDBJ databases">
        <title>Draft genome of Mucuna pruriens seed.</title>
        <authorList>
            <person name="Nnadi N.E."/>
            <person name="Vos R."/>
            <person name="Hasami M.H."/>
            <person name="Devisetty U.K."/>
            <person name="Aguiy J.C."/>
        </authorList>
    </citation>
    <scope>NUCLEOTIDE SEQUENCE [LARGE SCALE GENOMIC DNA]</scope>
    <source>
        <strain evidence="2">JCA_2017</strain>
    </source>
</reference>
<organism evidence="2 3">
    <name type="scientific">Mucuna pruriens</name>
    <name type="common">Velvet bean</name>
    <name type="synonym">Dolichos pruriens</name>
    <dbReference type="NCBI Taxonomy" id="157652"/>
    <lineage>
        <taxon>Eukaryota</taxon>
        <taxon>Viridiplantae</taxon>
        <taxon>Streptophyta</taxon>
        <taxon>Embryophyta</taxon>
        <taxon>Tracheophyta</taxon>
        <taxon>Spermatophyta</taxon>
        <taxon>Magnoliopsida</taxon>
        <taxon>eudicotyledons</taxon>
        <taxon>Gunneridae</taxon>
        <taxon>Pentapetalae</taxon>
        <taxon>rosids</taxon>
        <taxon>fabids</taxon>
        <taxon>Fabales</taxon>
        <taxon>Fabaceae</taxon>
        <taxon>Papilionoideae</taxon>
        <taxon>50 kb inversion clade</taxon>
        <taxon>NPAAA clade</taxon>
        <taxon>indigoferoid/millettioid clade</taxon>
        <taxon>Phaseoleae</taxon>
        <taxon>Mucuna</taxon>
    </lineage>
</organism>